<dbReference type="InterPro" id="IPR000528">
    <property type="entry name" value="Plant_nsLTP"/>
</dbReference>
<keyword evidence="7" id="KW-0446">Lipid-binding</keyword>
<feature type="compositionally biased region" description="Polar residues" evidence="11">
    <location>
        <begin position="106"/>
        <end position="134"/>
    </location>
</feature>
<evidence type="ECO:0000256" key="4">
    <source>
        <dbReference type="ARBA" id="ARBA00022475"/>
    </source>
</evidence>
<feature type="compositionally biased region" description="Polar residues" evidence="11">
    <location>
        <begin position="141"/>
        <end position="152"/>
    </location>
</feature>
<dbReference type="Pfam" id="PF14368">
    <property type="entry name" value="LTP_2"/>
    <property type="match status" value="1"/>
</dbReference>
<evidence type="ECO:0000256" key="1">
    <source>
        <dbReference type="ARBA" id="ARBA00004609"/>
    </source>
</evidence>
<evidence type="ECO:0000256" key="5">
    <source>
        <dbReference type="ARBA" id="ARBA00022622"/>
    </source>
</evidence>
<protein>
    <recommendedName>
        <fullName evidence="13">Bifunctional inhibitor/plant lipid transfer protein/seed storage helical domain-containing protein</fullName>
    </recommendedName>
</protein>
<keyword evidence="5" id="KW-0472">Membrane</keyword>
<dbReference type="InterPro" id="IPR043325">
    <property type="entry name" value="LTSS"/>
</dbReference>
<evidence type="ECO:0000313" key="14">
    <source>
        <dbReference type="EMBL" id="KAA8550841.1"/>
    </source>
</evidence>
<evidence type="ECO:0000256" key="7">
    <source>
        <dbReference type="ARBA" id="ARBA00023121"/>
    </source>
</evidence>
<dbReference type="SMART" id="SM00499">
    <property type="entry name" value="AAI"/>
    <property type="match status" value="1"/>
</dbReference>
<evidence type="ECO:0000256" key="3">
    <source>
        <dbReference type="ARBA" id="ARBA00022448"/>
    </source>
</evidence>
<keyword evidence="4" id="KW-1003">Cell membrane</keyword>
<sequence>MASRGIEMGLVLVIVVMLWNGATAQSGCTGVLVGMAPCLNYITGNSSTPSSSCCSQLASVVQSQPQCLCSVLNGGGSSLGITVNQTLALALPAACNVKTPSVSHCNATTPASSPADSTNKTPEIPSTTSESNIPSGAGSKTVPSTDGASSDGSNIKSPLHVVVFLLFVASWASAATRF</sequence>
<dbReference type="GO" id="GO:0005886">
    <property type="term" value="C:plasma membrane"/>
    <property type="evidence" value="ECO:0007669"/>
    <property type="project" value="UniProtKB-SubCell"/>
</dbReference>
<dbReference type="GO" id="GO:0098552">
    <property type="term" value="C:side of membrane"/>
    <property type="evidence" value="ECO:0007669"/>
    <property type="project" value="UniProtKB-KW"/>
</dbReference>
<dbReference type="FunFam" id="1.10.110.10:FF:000001">
    <property type="entry name" value="Bifunctional inhibitor/lipid-transfer protein/seed storage 2S albumin superfamily protein"/>
    <property type="match status" value="1"/>
</dbReference>
<evidence type="ECO:0000256" key="11">
    <source>
        <dbReference type="SAM" id="MobiDB-lite"/>
    </source>
</evidence>
<dbReference type="OrthoDB" id="911994at2759"/>
<evidence type="ECO:0000259" key="13">
    <source>
        <dbReference type="SMART" id="SM00499"/>
    </source>
</evidence>
<dbReference type="PANTHER" id="PTHR33044">
    <property type="entry name" value="BIFUNCTIONAL INHIBITOR/LIPID-TRANSFER PROTEIN/SEED STORAGE 2S ALBUMIN SUPERFAMILY PROTEIN-RELATED"/>
    <property type="match status" value="1"/>
</dbReference>
<keyword evidence="10" id="KW-0449">Lipoprotein</keyword>
<dbReference type="PRINTS" id="PR00382">
    <property type="entry name" value="LIPIDTRNSFER"/>
</dbReference>
<gene>
    <name evidence="14" type="ORF">F0562_002525</name>
</gene>
<keyword evidence="6 12" id="KW-0732">Signal</keyword>
<dbReference type="InterPro" id="IPR016140">
    <property type="entry name" value="Bifunc_inhib/LTP/seed_store"/>
</dbReference>
<dbReference type="GO" id="GO:0008289">
    <property type="term" value="F:lipid binding"/>
    <property type="evidence" value="ECO:0007669"/>
    <property type="project" value="UniProtKB-KW"/>
</dbReference>
<dbReference type="Gene3D" id="1.10.110.10">
    <property type="entry name" value="Plant lipid-transfer and hydrophobic proteins"/>
    <property type="match status" value="1"/>
</dbReference>
<proteinExistence type="inferred from homology"/>
<dbReference type="AlphaFoldDB" id="A0A5J5CB19"/>
<reference evidence="14 15" key="1">
    <citation type="submission" date="2019-09" db="EMBL/GenBank/DDBJ databases">
        <title>A chromosome-level genome assembly of the Chinese tupelo Nyssa sinensis.</title>
        <authorList>
            <person name="Yang X."/>
            <person name="Kang M."/>
            <person name="Yang Y."/>
            <person name="Xiong H."/>
            <person name="Wang M."/>
            <person name="Zhang Z."/>
            <person name="Wang Z."/>
            <person name="Wu H."/>
            <person name="Ma T."/>
            <person name="Liu J."/>
            <person name="Xi Z."/>
        </authorList>
    </citation>
    <scope>NUCLEOTIDE SEQUENCE [LARGE SCALE GENOMIC DNA]</scope>
    <source>
        <strain evidence="14">J267</strain>
        <tissue evidence="14">Leaf</tissue>
    </source>
</reference>
<name>A0A5J5CB19_9ASTE</name>
<comment type="subcellular location">
    <subcellularLocation>
        <location evidence="1">Cell membrane</location>
        <topology evidence="1">Lipid-anchor</topology>
        <topology evidence="1">GPI-anchor</topology>
    </subcellularLocation>
</comment>
<dbReference type="Proteomes" id="UP000325577">
    <property type="component" value="Linkage Group LG0"/>
</dbReference>
<evidence type="ECO:0000256" key="10">
    <source>
        <dbReference type="ARBA" id="ARBA00023288"/>
    </source>
</evidence>
<keyword evidence="15" id="KW-1185">Reference proteome</keyword>
<feature type="region of interest" description="Disordered" evidence="11">
    <location>
        <begin position="106"/>
        <end position="152"/>
    </location>
</feature>
<evidence type="ECO:0000256" key="9">
    <source>
        <dbReference type="ARBA" id="ARBA00023180"/>
    </source>
</evidence>
<comment type="similarity">
    <text evidence="2">Belongs to the plant LTP family.</text>
</comment>
<dbReference type="GO" id="GO:0006869">
    <property type="term" value="P:lipid transport"/>
    <property type="evidence" value="ECO:0007669"/>
    <property type="project" value="InterPro"/>
</dbReference>
<keyword evidence="5" id="KW-0336">GPI-anchor</keyword>
<dbReference type="InterPro" id="IPR036312">
    <property type="entry name" value="Bifun_inhib/LTP/seed_sf"/>
</dbReference>
<dbReference type="SUPFAM" id="SSF47699">
    <property type="entry name" value="Bifunctional inhibitor/lipid-transfer protein/seed storage 2S albumin"/>
    <property type="match status" value="1"/>
</dbReference>
<evidence type="ECO:0000313" key="15">
    <source>
        <dbReference type="Proteomes" id="UP000325577"/>
    </source>
</evidence>
<feature type="signal peptide" evidence="12">
    <location>
        <begin position="1"/>
        <end position="24"/>
    </location>
</feature>
<evidence type="ECO:0000256" key="6">
    <source>
        <dbReference type="ARBA" id="ARBA00022729"/>
    </source>
</evidence>
<dbReference type="EMBL" id="CM018031">
    <property type="protein sequence ID" value="KAA8550841.1"/>
    <property type="molecule type" value="Genomic_DNA"/>
</dbReference>
<evidence type="ECO:0000256" key="2">
    <source>
        <dbReference type="ARBA" id="ARBA00009748"/>
    </source>
</evidence>
<keyword evidence="9" id="KW-0325">Glycoprotein</keyword>
<evidence type="ECO:0000256" key="12">
    <source>
        <dbReference type="SAM" id="SignalP"/>
    </source>
</evidence>
<feature type="domain" description="Bifunctional inhibitor/plant lipid transfer protein/seed storage helical" evidence="13">
    <location>
        <begin position="28"/>
        <end position="105"/>
    </location>
</feature>
<dbReference type="CDD" id="cd00010">
    <property type="entry name" value="AAI_LTSS"/>
    <property type="match status" value="1"/>
</dbReference>
<organism evidence="14 15">
    <name type="scientific">Nyssa sinensis</name>
    <dbReference type="NCBI Taxonomy" id="561372"/>
    <lineage>
        <taxon>Eukaryota</taxon>
        <taxon>Viridiplantae</taxon>
        <taxon>Streptophyta</taxon>
        <taxon>Embryophyta</taxon>
        <taxon>Tracheophyta</taxon>
        <taxon>Spermatophyta</taxon>
        <taxon>Magnoliopsida</taxon>
        <taxon>eudicotyledons</taxon>
        <taxon>Gunneridae</taxon>
        <taxon>Pentapetalae</taxon>
        <taxon>asterids</taxon>
        <taxon>Cornales</taxon>
        <taxon>Nyssaceae</taxon>
        <taxon>Nyssa</taxon>
    </lineage>
</organism>
<accession>A0A5J5CB19</accession>
<feature type="chain" id="PRO_5023936846" description="Bifunctional inhibitor/plant lipid transfer protein/seed storage helical domain-containing protein" evidence="12">
    <location>
        <begin position="25"/>
        <end position="178"/>
    </location>
</feature>
<keyword evidence="8" id="KW-1015">Disulfide bond</keyword>
<evidence type="ECO:0000256" key="8">
    <source>
        <dbReference type="ARBA" id="ARBA00023157"/>
    </source>
</evidence>
<keyword evidence="3" id="KW-0813">Transport</keyword>